<keyword evidence="2" id="KW-0645">Protease</keyword>
<dbReference type="OrthoDB" id="9813368at2"/>
<evidence type="ECO:0000256" key="1">
    <source>
        <dbReference type="ARBA" id="ARBA00007074"/>
    </source>
</evidence>
<dbReference type="PROSITE" id="PS51935">
    <property type="entry name" value="NLPC_P60"/>
    <property type="match status" value="1"/>
</dbReference>
<evidence type="ECO:0000256" key="3">
    <source>
        <dbReference type="ARBA" id="ARBA00022801"/>
    </source>
</evidence>
<dbReference type="SUPFAM" id="SSF54001">
    <property type="entry name" value="Cysteine proteinases"/>
    <property type="match status" value="1"/>
</dbReference>
<sequence length="313" mass="34813">MTMTTNWVCAVSVATVWTSPEAPREIDQFGLEHPVQLNKWIEKMRYEELLDLCDGNRVQTQLLYGEPVIVDSVEGDWAKVVCPWQGSKKDERGYPGWVPVKQLAEVEQSTPQQFARVKVGRSQLWTTEKQPLLVLSFNTILPVSGVSEEFTVVQTPHGEALLATFNIELVTALDALPKLDGEAIVKLALPFLDLPYFWGGMSSYGYDCSGFSYQMTKAAGYLIPRDASDQAVAGLEVNKDDQSEWQLGDLLFFANDEGTGSVRHVGIYSGNGQMIHSPSTGQSIEIRTLEGTKFVKELCAVRRFARVREGVTL</sequence>
<comment type="caution">
    <text evidence="6">The sequence shown here is derived from an EMBL/GenBank/DDBJ whole genome shotgun (WGS) entry which is preliminary data.</text>
</comment>
<dbReference type="GO" id="GO:0008234">
    <property type="term" value="F:cysteine-type peptidase activity"/>
    <property type="evidence" value="ECO:0007669"/>
    <property type="project" value="UniProtKB-KW"/>
</dbReference>
<keyword evidence="7" id="KW-1185">Reference proteome</keyword>
<reference evidence="6 7" key="1">
    <citation type="submission" date="2017-07" db="EMBL/GenBank/DDBJ databases">
        <title>Tetzosporium hominis gen.nov. sp.nov.</title>
        <authorList>
            <person name="Tetz G."/>
            <person name="Tetz V."/>
        </authorList>
    </citation>
    <scope>NUCLEOTIDE SEQUENCE [LARGE SCALE GENOMIC DNA]</scope>
    <source>
        <strain evidence="6 7">VT-49</strain>
    </source>
</reference>
<dbReference type="Pfam" id="PF23795">
    <property type="entry name" value="SH3_YKFC_2nd"/>
    <property type="match status" value="1"/>
</dbReference>
<dbReference type="PANTHER" id="PTHR47053">
    <property type="entry name" value="MUREIN DD-ENDOPEPTIDASE MEPH-RELATED"/>
    <property type="match status" value="1"/>
</dbReference>
<organism evidence="6 7">
    <name type="scientific">Tetzosporium hominis</name>
    <dbReference type="NCBI Taxonomy" id="2020506"/>
    <lineage>
        <taxon>Bacteria</taxon>
        <taxon>Bacillati</taxon>
        <taxon>Bacillota</taxon>
        <taxon>Bacilli</taxon>
        <taxon>Bacillales</taxon>
        <taxon>Caryophanaceae</taxon>
        <taxon>Tetzosporium</taxon>
    </lineage>
</organism>
<evidence type="ECO:0000256" key="4">
    <source>
        <dbReference type="ARBA" id="ARBA00022807"/>
    </source>
</evidence>
<name>A0A264W2W8_9BACL</name>
<gene>
    <name evidence="6" type="ORF">CF394_11700</name>
</gene>
<evidence type="ECO:0000313" key="6">
    <source>
        <dbReference type="EMBL" id="OZS77387.1"/>
    </source>
</evidence>
<evidence type="ECO:0000313" key="7">
    <source>
        <dbReference type="Proteomes" id="UP000217065"/>
    </source>
</evidence>
<dbReference type="PANTHER" id="PTHR47053:SF3">
    <property type="entry name" value="GAMMA-D-GLUTAMYL-L-LYSINE DIPEPTIDYL-PEPTIDASE"/>
    <property type="match status" value="1"/>
</dbReference>
<dbReference type="InterPro" id="IPR000064">
    <property type="entry name" value="NLP_P60_dom"/>
</dbReference>
<dbReference type="InterPro" id="IPR051202">
    <property type="entry name" value="Peptidase_C40"/>
</dbReference>
<dbReference type="InterPro" id="IPR057812">
    <property type="entry name" value="SH3_YKFC_2nd"/>
</dbReference>
<keyword evidence="3" id="KW-0378">Hydrolase</keyword>
<evidence type="ECO:0000259" key="5">
    <source>
        <dbReference type="PROSITE" id="PS51935"/>
    </source>
</evidence>
<keyword evidence="4" id="KW-0788">Thiol protease</keyword>
<dbReference type="AlphaFoldDB" id="A0A264W2W8"/>
<dbReference type="Proteomes" id="UP000217065">
    <property type="component" value="Unassembled WGS sequence"/>
</dbReference>
<dbReference type="Pfam" id="PF00877">
    <property type="entry name" value="NLPC_P60"/>
    <property type="match status" value="1"/>
</dbReference>
<protein>
    <submittedName>
        <fullName evidence="6">Polysugar degrading enzyme</fullName>
    </submittedName>
</protein>
<dbReference type="Gene3D" id="3.90.1720.10">
    <property type="entry name" value="endopeptidase domain like (from Nostoc punctiforme)"/>
    <property type="match status" value="1"/>
</dbReference>
<comment type="similarity">
    <text evidence="1">Belongs to the peptidase C40 family.</text>
</comment>
<evidence type="ECO:0000256" key="2">
    <source>
        <dbReference type="ARBA" id="ARBA00022670"/>
    </source>
</evidence>
<dbReference type="InterPro" id="IPR038765">
    <property type="entry name" value="Papain-like_cys_pep_sf"/>
</dbReference>
<dbReference type="Gene3D" id="2.30.30.40">
    <property type="entry name" value="SH3 Domains"/>
    <property type="match status" value="1"/>
</dbReference>
<proteinExistence type="inferred from homology"/>
<dbReference type="EMBL" id="NOKQ01000252">
    <property type="protein sequence ID" value="OZS77387.1"/>
    <property type="molecule type" value="Genomic_DNA"/>
</dbReference>
<dbReference type="GO" id="GO:0006508">
    <property type="term" value="P:proteolysis"/>
    <property type="evidence" value="ECO:0007669"/>
    <property type="project" value="UniProtKB-KW"/>
</dbReference>
<accession>A0A264W2W8</accession>
<feature type="domain" description="NlpC/P60" evidence="5">
    <location>
        <begin position="178"/>
        <end position="305"/>
    </location>
</feature>